<feature type="region of interest" description="Disordered" evidence="1">
    <location>
        <begin position="731"/>
        <end position="801"/>
    </location>
</feature>
<dbReference type="GeneID" id="20225305"/>
<dbReference type="Proteomes" id="UP000002729">
    <property type="component" value="Unassembled WGS sequence"/>
</dbReference>
<feature type="region of interest" description="Disordered" evidence="1">
    <location>
        <begin position="621"/>
        <end position="640"/>
    </location>
</feature>
<organism evidence="3">
    <name type="scientific">Aureococcus anophagefferens</name>
    <name type="common">Harmful bloom alga</name>
    <dbReference type="NCBI Taxonomy" id="44056"/>
    <lineage>
        <taxon>Eukaryota</taxon>
        <taxon>Sar</taxon>
        <taxon>Stramenopiles</taxon>
        <taxon>Ochrophyta</taxon>
        <taxon>Pelagophyceae</taxon>
        <taxon>Pelagomonadales</taxon>
        <taxon>Pelagomonadaceae</taxon>
        <taxon>Aureococcus</taxon>
    </lineage>
</organism>
<dbReference type="OrthoDB" id="42391at2759"/>
<feature type="compositionally biased region" description="Basic and acidic residues" evidence="1">
    <location>
        <begin position="959"/>
        <end position="973"/>
    </location>
</feature>
<dbReference type="PANTHER" id="PTHR48148">
    <property type="entry name" value="KERATINOCYTE PROLINE-RICH PROTEIN"/>
    <property type="match status" value="1"/>
</dbReference>
<keyword evidence="3" id="KW-1185">Reference proteome</keyword>
<feature type="compositionally biased region" description="Pro residues" evidence="1">
    <location>
        <begin position="583"/>
        <end position="597"/>
    </location>
</feature>
<feature type="compositionally biased region" description="Pro residues" evidence="1">
    <location>
        <begin position="334"/>
        <end position="368"/>
    </location>
</feature>
<feature type="region of interest" description="Disordered" evidence="1">
    <location>
        <begin position="574"/>
        <end position="613"/>
    </location>
</feature>
<reference evidence="2 3" key="1">
    <citation type="journal article" date="2011" name="Proc. Natl. Acad. Sci. U.S.A.">
        <title>Niche of harmful alga Aureococcus anophagefferens revealed through ecogenomics.</title>
        <authorList>
            <person name="Gobler C.J."/>
            <person name="Berry D.L."/>
            <person name="Dyhrman S.T."/>
            <person name="Wilhelm S.W."/>
            <person name="Salamov A."/>
            <person name="Lobanov A.V."/>
            <person name="Zhang Y."/>
            <person name="Collier J.L."/>
            <person name="Wurch L.L."/>
            <person name="Kustka A.B."/>
            <person name="Dill B.D."/>
            <person name="Shah M."/>
            <person name="VerBerkmoes N.C."/>
            <person name="Kuo A."/>
            <person name="Terry A."/>
            <person name="Pangilinan J."/>
            <person name="Lindquist E.A."/>
            <person name="Lucas S."/>
            <person name="Paulsen I.T."/>
            <person name="Hattenrath-Lehmann T.K."/>
            <person name="Talmage S.C."/>
            <person name="Walker E.A."/>
            <person name="Koch F."/>
            <person name="Burson A.M."/>
            <person name="Marcoval M.A."/>
            <person name="Tang Y.Z."/>
            <person name="Lecleir G.R."/>
            <person name="Coyne K.J."/>
            <person name="Berg G.M."/>
            <person name="Bertrand E.M."/>
            <person name="Saito M.A."/>
            <person name="Gladyshev V.N."/>
            <person name="Grigoriev I.V."/>
        </authorList>
    </citation>
    <scope>NUCLEOTIDE SEQUENCE [LARGE SCALE GENOMIC DNA]</scope>
    <source>
        <strain evidence="3">CCMP 1984</strain>
    </source>
</reference>
<feature type="compositionally biased region" description="Low complexity" evidence="1">
    <location>
        <begin position="130"/>
        <end position="140"/>
    </location>
</feature>
<dbReference type="eggNOG" id="ENOG502STZ4">
    <property type="taxonomic scope" value="Eukaryota"/>
</dbReference>
<sequence length="997" mass="101535">MRFLVVVAAARAATEDCTRAVFELRLDAAVARQAQEDVLAGWTMVPRDADDAVAGDDALVLARSANWRTATSEVCAPDGDFELVVQPADAWACDAFDGVTATCGAPTSSPTSTPSAPPSAAPSRAPLPAPTTRAPTAAPSVPAPSPAPTNRPSAACVVSTLTLEKQGSCDGPSCAILNTFDYATELPPHCAVEAGALSATFEGDLGGAAVVALNATHQGFSGAAFGGRSCDAADLGTSALDGCSAGEVYGCGPATDVTFPVPATATGLVVGVFGDAAVSSCDDSPALSTTLTLDAEVCCLAPSAAPSAAPTAVPAPAPTAAPTTLAPSATPTAAPLPAPTAAPQPAPTAAPTGAPAPAPTAAPQPAPTAAPSETPTAAPSPNPKPAPTPAPSFAPTYAPSIAPSFAPSNAPQPAPTPTPTDVLSNSSRPTGTPTPWPTRAPSAARTPAPSLRPSTSTPSLPPTATPPLSLAPAPLPSAAPSSLCAFAFRVSFAVSFEGGACVLDFVAAPSLAPTINVSASSSSDDDDCDEAFLGLCWVPWGALVVAVAGVVFLVCVAGAFAACAGGGAAPKTIETKPTFTPSDAPPPGRPLVPPETTYPPDDGGAEEEKASPVRPLVYEPEEESIVPLDEPLAPPTPVTPFVFEDVEPRERALVPPSPGAGQQKGDSTPGARPPVDAPTYTPVQDFAYRVRGSPRTPAYSAYGLAPAAGHLAPLPRSTPISEFDARRNSWIDPAAPPVNSNRRAGELLPRPPTYATPTYRSPGPYHTPSRPGSSRAPATPLTASTRGDRPPPPPEPSFWARRRGGACAPVRVPLIELQTMPMLHKMCYALLLAASVAALDAPRVPARAALRRAVGSCVASASLAAGAFGACAATPATVTRFEGEYADQLHPLCERRITVEALDTKPRRYVAHFSGTDVGPRGIGPLVVIACDQANIDKYKLREWAFDGEIKGDEISAGDGVHEGRWNQPKKDSPNPWTGIRWADGNRWILKEEAPKT</sequence>
<feature type="compositionally biased region" description="Pro residues" evidence="1">
    <location>
        <begin position="378"/>
        <end position="392"/>
    </location>
</feature>
<protein>
    <submittedName>
        <fullName evidence="2">Uncharacterized protein</fullName>
    </submittedName>
</protein>
<feature type="region of interest" description="Disordered" evidence="1">
    <location>
        <begin position="104"/>
        <end position="152"/>
    </location>
</feature>
<dbReference type="EMBL" id="GL833133">
    <property type="protein sequence ID" value="EGB06719.1"/>
    <property type="molecule type" value="Genomic_DNA"/>
</dbReference>
<dbReference type="RefSeq" id="XP_009038469.1">
    <property type="nucleotide sequence ID" value="XM_009040221.1"/>
</dbReference>
<feature type="compositionally biased region" description="Low complexity" evidence="1">
    <location>
        <begin position="320"/>
        <end position="333"/>
    </location>
</feature>
<feature type="compositionally biased region" description="Pro residues" evidence="1">
    <location>
        <begin position="115"/>
        <end position="129"/>
    </location>
</feature>
<evidence type="ECO:0000313" key="2">
    <source>
        <dbReference type="EMBL" id="EGB06719.1"/>
    </source>
</evidence>
<gene>
    <name evidence="2" type="ORF">AURANDRAFT_65378</name>
</gene>
<accession>F0YDC9</accession>
<dbReference type="PANTHER" id="PTHR48148:SF2">
    <property type="entry name" value="PA14 DOMAIN-CONTAINING PROTEIN"/>
    <property type="match status" value="1"/>
</dbReference>
<feature type="compositionally biased region" description="Low complexity" evidence="1">
    <location>
        <begin position="393"/>
        <end position="409"/>
    </location>
</feature>
<dbReference type="AlphaFoldDB" id="F0YDC9"/>
<dbReference type="KEGG" id="aaf:AURANDRAFT_65378"/>
<feature type="region of interest" description="Disordered" evidence="1">
    <location>
        <begin position="651"/>
        <end position="682"/>
    </location>
</feature>
<dbReference type="OMA" id="CYFLRYE"/>
<feature type="region of interest" description="Disordered" evidence="1">
    <location>
        <begin position="309"/>
        <end position="468"/>
    </location>
</feature>
<feature type="region of interest" description="Disordered" evidence="1">
    <location>
        <begin position="959"/>
        <end position="978"/>
    </location>
</feature>
<proteinExistence type="predicted"/>
<feature type="compositionally biased region" description="Low complexity" evidence="1">
    <location>
        <begin position="439"/>
        <end position="458"/>
    </location>
</feature>
<evidence type="ECO:0000256" key="1">
    <source>
        <dbReference type="SAM" id="MobiDB-lite"/>
    </source>
</evidence>
<feature type="compositionally biased region" description="Low complexity" evidence="1">
    <location>
        <begin position="105"/>
        <end position="114"/>
    </location>
</feature>
<evidence type="ECO:0000313" key="3">
    <source>
        <dbReference type="Proteomes" id="UP000002729"/>
    </source>
</evidence>
<name>F0YDC9_AURAN</name>
<dbReference type="InParanoid" id="F0YDC9"/>